<comment type="similarity">
    <text evidence="1">Belongs to the short-chain dehydrogenases/reductases (SDR) family.</text>
</comment>
<gene>
    <name evidence="4" type="ORF">B0H16DRAFT_1730272</name>
</gene>
<accession>A0AAD7IA22</accession>
<proteinExistence type="inferred from homology"/>
<evidence type="ECO:0000313" key="4">
    <source>
        <dbReference type="EMBL" id="KAJ7737493.1"/>
    </source>
</evidence>
<dbReference type="PANTHER" id="PTHR43544">
    <property type="entry name" value="SHORT-CHAIN DEHYDROGENASE/REDUCTASE"/>
    <property type="match status" value="1"/>
</dbReference>
<comment type="caution">
    <text evidence="4">The sequence shown here is derived from an EMBL/GenBank/DDBJ whole genome shotgun (WGS) entry which is preliminary data.</text>
</comment>
<dbReference type="InterPro" id="IPR051468">
    <property type="entry name" value="Fungal_SecMetab_SDRs"/>
</dbReference>
<sequence length="171" mass="18488">MSYSGYPDHLLIPRIKASLSASNKTVYLISGSNRGIGYGLATLIAAHLDTIVFAGARDPAAQSLKDLAAKHPNVHPVKLTSGDQADNEAAIIEIQKTAGRLDVIIANAGIANTMGSVASTPPSAFREHWEVNTLGRAPVFRRGVAWRGVPQWQCWRVPTWHDEAFGWPPIL</sequence>
<evidence type="ECO:0000313" key="5">
    <source>
        <dbReference type="Proteomes" id="UP001215598"/>
    </source>
</evidence>
<dbReference type="Proteomes" id="UP001215598">
    <property type="component" value="Unassembled WGS sequence"/>
</dbReference>
<dbReference type="EMBL" id="JARKIB010000116">
    <property type="protein sequence ID" value="KAJ7737493.1"/>
    <property type="molecule type" value="Genomic_DNA"/>
</dbReference>
<name>A0AAD7IA22_9AGAR</name>
<reference evidence="4" key="1">
    <citation type="submission" date="2023-03" db="EMBL/GenBank/DDBJ databases">
        <title>Massive genome expansion in bonnet fungi (Mycena s.s.) driven by repeated elements and novel gene families across ecological guilds.</title>
        <authorList>
            <consortium name="Lawrence Berkeley National Laboratory"/>
            <person name="Harder C.B."/>
            <person name="Miyauchi S."/>
            <person name="Viragh M."/>
            <person name="Kuo A."/>
            <person name="Thoen E."/>
            <person name="Andreopoulos B."/>
            <person name="Lu D."/>
            <person name="Skrede I."/>
            <person name="Drula E."/>
            <person name="Henrissat B."/>
            <person name="Morin E."/>
            <person name="Kohler A."/>
            <person name="Barry K."/>
            <person name="LaButti K."/>
            <person name="Morin E."/>
            <person name="Salamov A."/>
            <person name="Lipzen A."/>
            <person name="Mereny Z."/>
            <person name="Hegedus B."/>
            <person name="Baldrian P."/>
            <person name="Stursova M."/>
            <person name="Weitz H."/>
            <person name="Taylor A."/>
            <person name="Grigoriev I.V."/>
            <person name="Nagy L.G."/>
            <person name="Martin F."/>
            <person name="Kauserud H."/>
        </authorList>
    </citation>
    <scope>NUCLEOTIDE SEQUENCE</scope>
    <source>
        <strain evidence="4">CBHHK182m</strain>
    </source>
</reference>
<keyword evidence="2" id="KW-0521">NADP</keyword>
<protein>
    <recommendedName>
        <fullName evidence="6">NAD(P)-binding protein</fullName>
    </recommendedName>
</protein>
<keyword evidence="5" id="KW-1185">Reference proteome</keyword>
<evidence type="ECO:0000256" key="2">
    <source>
        <dbReference type="ARBA" id="ARBA00022857"/>
    </source>
</evidence>
<evidence type="ECO:0008006" key="6">
    <source>
        <dbReference type="Google" id="ProtNLM"/>
    </source>
</evidence>
<dbReference type="PRINTS" id="PR00081">
    <property type="entry name" value="GDHRDH"/>
</dbReference>
<dbReference type="GO" id="GO:0016491">
    <property type="term" value="F:oxidoreductase activity"/>
    <property type="evidence" value="ECO:0007669"/>
    <property type="project" value="UniProtKB-KW"/>
</dbReference>
<dbReference type="Gene3D" id="3.40.50.720">
    <property type="entry name" value="NAD(P)-binding Rossmann-like Domain"/>
    <property type="match status" value="1"/>
</dbReference>
<evidence type="ECO:0000256" key="1">
    <source>
        <dbReference type="ARBA" id="ARBA00006484"/>
    </source>
</evidence>
<organism evidence="4 5">
    <name type="scientific">Mycena metata</name>
    <dbReference type="NCBI Taxonomy" id="1033252"/>
    <lineage>
        <taxon>Eukaryota</taxon>
        <taxon>Fungi</taxon>
        <taxon>Dikarya</taxon>
        <taxon>Basidiomycota</taxon>
        <taxon>Agaricomycotina</taxon>
        <taxon>Agaricomycetes</taxon>
        <taxon>Agaricomycetidae</taxon>
        <taxon>Agaricales</taxon>
        <taxon>Marasmiineae</taxon>
        <taxon>Mycenaceae</taxon>
        <taxon>Mycena</taxon>
    </lineage>
</organism>
<evidence type="ECO:0000256" key="3">
    <source>
        <dbReference type="ARBA" id="ARBA00023002"/>
    </source>
</evidence>
<keyword evidence="3" id="KW-0560">Oxidoreductase</keyword>
<dbReference type="InterPro" id="IPR036291">
    <property type="entry name" value="NAD(P)-bd_dom_sf"/>
</dbReference>
<dbReference type="SUPFAM" id="SSF51735">
    <property type="entry name" value="NAD(P)-binding Rossmann-fold domains"/>
    <property type="match status" value="1"/>
</dbReference>
<dbReference type="Pfam" id="PF00106">
    <property type="entry name" value="adh_short"/>
    <property type="match status" value="1"/>
</dbReference>
<dbReference type="InterPro" id="IPR002347">
    <property type="entry name" value="SDR_fam"/>
</dbReference>
<dbReference type="PANTHER" id="PTHR43544:SF7">
    <property type="entry name" value="NADB-LER2"/>
    <property type="match status" value="1"/>
</dbReference>
<dbReference type="GO" id="GO:0005737">
    <property type="term" value="C:cytoplasm"/>
    <property type="evidence" value="ECO:0007669"/>
    <property type="project" value="TreeGrafter"/>
</dbReference>
<dbReference type="AlphaFoldDB" id="A0AAD7IA22"/>